<sequence>MALLPTVLKEIKAQEEIGDQLAHLAEMVFPDNLDFLDSQAHLDPQALAETSLLSCPMAMTRNLVVVWQFQDQWVHQVPVVFLVLLAALAHKVSSVPLVNPESPELLVQWVPVVQPALLARTEMMVNLENLAVLVSVVLLAHREPVVFPELLVFQA</sequence>
<accession>A0ACB8EV03</accession>
<reference evidence="1" key="1">
    <citation type="submission" date="2021-08" db="EMBL/GenBank/DDBJ databases">
        <title>The first chromosome-level gecko genome reveals the dynamic sex chromosomes of Neotropical dwarf geckos (Sphaerodactylidae: Sphaerodactylus).</title>
        <authorList>
            <person name="Pinto B.J."/>
            <person name="Keating S.E."/>
            <person name="Gamble T."/>
        </authorList>
    </citation>
    <scope>NUCLEOTIDE SEQUENCE</scope>
    <source>
        <strain evidence="1">TG3544</strain>
    </source>
</reference>
<gene>
    <name evidence="1" type="ORF">K3G42_007239</name>
</gene>
<organism evidence="1 2">
    <name type="scientific">Sphaerodactylus townsendi</name>
    <dbReference type="NCBI Taxonomy" id="933632"/>
    <lineage>
        <taxon>Eukaryota</taxon>
        <taxon>Metazoa</taxon>
        <taxon>Chordata</taxon>
        <taxon>Craniata</taxon>
        <taxon>Vertebrata</taxon>
        <taxon>Euteleostomi</taxon>
        <taxon>Lepidosauria</taxon>
        <taxon>Squamata</taxon>
        <taxon>Bifurcata</taxon>
        <taxon>Gekkota</taxon>
        <taxon>Sphaerodactylidae</taxon>
        <taxon>Sphaerodactylus</taxon>
    </lineage>
</organism>
<keyword evidence="2" id="KW-1185">Reference proteome</keyword>
<dbReference type="EMBL" id="CM037628">
    <property type="protein sequence ID" value="KAH7996508.1"/>
    <property type="molecule type" value="Genomic_DNA"/>
</dbReference>
<proteinExistence type="predicted"/>
<protein>
    <submittedName>
        <fullName evidence="1">Uncharacterized protein</fullName>
    </submittedName>
</protein>
<evidence type="ECO:0000313" key="2">
    <source>
        <dbReference type="Proteomes" id="UP000827872"/>
    </source>
</evidence>
<dbReference type="Proteomes" id="UP000827872">
    <property type="component" value="Linkage Group LG15"/>
</dbReference>
<name>A0ACB8EV03_9SAUR</name>
<comment type="caution">
    <text evidence="1">The sequence shown here is derived from an EMBL/GenBank/DDBJ whole genome shotgun (WGS) entry which is preliminary data.</text>
</comment>
<evidence type="ECO:0000313" key="1">
    <source>
        <dbReference type="EMBL" id="KAH7996508.1"/>
    </source>
</evidence>